<protein>
    <submittedName>
        <fullName evidence="3">Uncharacterized protein</fullName>
    </submittedName>
</protein>
<evidence type="ECO:0000313" key="2">
    <source>
        <dbReference type="Proteomes" id="UP000515153"/>
    </source>
</evidence>
<evidence type="ECO:0000313" key="3">
    <source>
        <dbReference type="RefSeq" id="XP_030979541.1"/>
    </source>
</evidence>
<name>A0A6P8AX89_PYRGI</name>
<sequence length="83" mass="8414">MKFTQFATLLATLVLAVNSLPTSQDEDHIGLTARADSGSGTTLAKKESAKGPVCGNVTCNVGDTCVGDGRGNLSCAKVTVNEG</sequence>
<gene>
    <name evidence="3" type="ORF">PgNI_10102</name>
</gene>
<dbReference type="RefSeq" id="XP_030979541.1">
    <property type="nucleotide sequence ID" value="XM_031130078.1"/>
</dbReference>
<keyword evidence="1" id="KW-0732">Signal</keyword>
<dbReference type="AlphaFoldDB" id="A0A6P8AX89"/>
<dbReference type="GeneID" id="41964986"/>
<dbReference type="Proteomes" id="UP000515153">
    <property type="component" value="Chromosome VII"/>
</dbReference>
<accession>A0A6P8AX89</accession>
<reference evidence="3" key="3">
    <citation type="submission" date="2025-08" db="UniProtKB">
        <authorList>
            <consortium name="RefSeq"/>
        </authorList>
    </citation>
    <scope>IDENTIFICATION</scope>
    <source>
        <strain evidence="3">NI907</strain>
    </source>
</reference>
<feature type="chain" id="PRO_5027996544" evidence="1">
    <location>
        <begin position="20"/>
        <end position="83"/>
    </location>
</feature>
<proteinExistence type="predicted"/>
<reference evidence="3" key="2">
    <citation type="submission" date="2019-10" db="EMBL/GenBank/DDBJ databases">
        <authorList>
            <consortium name="NCBI Genome Project"/>
        </authorList>
    </citation>
    <scope>NUCLEOTIDE SEQUENCE</scope>
    <source>
        <strain evidence="3">NI907</strain>
    </source>
</reference>
<reference evidence="2 3" key="1">
    <citation type="journal article" date="2019" name="Mol. Biol. Evol.">
        <title>Blast fungal genomes show frequent chromosomal changes, gene gains and losses, and effector gene turnover.</title>
        <authorList>
            <person name="Gomez Luciano L.B."/>
            <person name="Jason Tsai I."/>
            <person name="Chuma I."/>
            <person name="Tosa Y."/>
            <person name="Chen Y.H."/>
            <person name="Li J.Y."/>
            <person name="Li M.Y."/>
            <person name="Jade Lu M.Y."/>
            <person name="Nakayashiki H."/>
            <person name="Li W.H."/>
        </authorList>
    </citation>
    <scope>NUCLEOTIDE SEQUENCE [LARGE SCALE GENOMIC DNA]</scope>
    <source>
        <strain evidence="2 3">NI907</strain>
    </source>
</reference>
<organism evidence="2 3">
    <name type="scientific">Pyricularia grisea</name>
    <name type="common">Crabgrass-specific blast fungus</name>
    <name type="synonym">Magnaporthe grisea</name>
    <dbReference type="NCBI Taxonomy" id="148305"/>
    <lineage>
        <taxon>Eukaryota</taxon>
        <taxon>Fungi</taxon>
        <taxon>Dikarya</taxon>
        <taxon>Ascomycota</taxon>
        <taxon>Pezizomycotina</taxon>
        <taxon>Sordariomycetes</taxon>
        <taxon>Sordariomycetidae</taxon>
        <taxon>Magnaporthales</taxon>
        <taxon>Pyriculariaceae</taxon>
        <taxon>Pyricularia</taxon>
    </lineage>
</organism>
<dbReference type="KEGG" id="pgri:PgNI_10102"/>
<keyword evidence="2" id="KW-1185">Reference proteome</keyword>
<feature type="signal peptide" evidence="1">
    <location>
        <begin position="1"/>
        <end position="19"/>
    </location>
</feature>
<evidence type="ECO:0000256" key="1">
    <source>
        <dbReference type="SAM" id="SignalP"/>
    </source>
</evidence>